<dbReference type="Proteomes" id="UP001314170">
    <property type="component" value="Unassembled WGS sequence"/>
</dbReference>
<gene>
    <name evidence="2" type="ORF">DCAF_LOCUS21957</name>
</gene>
<dbReference type="EMBL" id="CAWUPB010001173">
    <property type="protein sequence ID" value="CAK7349245.1"/>
    <property type="molecule type" value="Genomic_DNA"/>
</dbReference>
<protein>
    <submittedName>
        <fullName evidence="2">Uncharacterized protein</fullName>
    </submittedName>
</protein>
<comment type="caution">
    <text evidence="2">The sequence shown here is derived from an EMBL/GenBank/DDBJ whole genome shotgun (WGS) entry which is preliminary data.</text>
</comment>
<keyword evidence="3" id="KW-1185">Reference proteome</keyword>
<organism evidence="2 3">
    <name type="scientific">Dovyalis caffra</name>
    <dbReference type="NCBI Taxonomy" id="77055"/>
    <lineage>
        <taxon>Eukaryota</taxon>
        <taxon>Viridiplantae</taxon>
        <taxon>Streptophyta</taxon>
        <taxon>Embryophyta</taxon>
        <taxon>Tracheophyta</taxon>
        <taxon>Spermatophyta</taxon>
        <taxon>Magnoliopsida</taxon>
        <taxon>eudicotyledons</taxon>
        <taxon>Gunneridae</taxon>
        <taxon>Pentapetalae</taxon>
        <taxon>rosids</taxon>
        <taxon>fabids</taxon>
        <taxon>Malpighiales</taxon>
        <taxon>Salicaceae</taxon>
        <taxon>Flacourtieae</taxon>
        <taxon>Dovyalis</taxon>
    </lineage>
</organism>
<proteinExistence type="predicted"/>
<feature type="region of interest" description="Disordered" evidence="1">
    <location>
        <begin position="1"/>
        <end position="21"/>
    </location>
</feature>
<reference evidence="2 3" key="1">
    <citation type="submission" date="2024-01" db="EMBL/GenBank/DDBJ databases">
        <authorList>
            <person name="Waweru B."/>
        </authorList>
    </citation>
    <scope>NUCLEOTIDE SEQUENCE [LARGE SCALE GENOMIC DNA]</scope>
</reference>
<evidence type="ECO:0000313" key="3">
    <source>
        <dbReference type="Proteomes" id="UP001314170"/>
    </source>
</evidence>
<accession>A0AAV1SE19</accession>
<dbReference type="AlphaFoldDB" id="A0AAV1SE19"/>
<feature type="non-terminal residue" evidence="2">
    <location>
        <position position="103"/>
    </location>
</feature>
<feature type="region of interest" description="Disordered" evidence="1">
    <location>
        <begin position="48"/>
        <end position="71"/>
    </location>
</feature>
<sequence length="103" mass="11904">MNKLMSLESDGNGRKHLTNPAIGKKRVTCHCHETSLTKRSEWAQFPKHMVPPYPSYQRKPTEIGNDEDDQEFSRGTHFKELVINRNKLGFWRRLAADGHGNDN</sequence>
<evidence type="ECO:0000313" key="2">
    <source>
        <dbReference type="EMBL" id="CAK7349245.1"/>
    </source>
</evidence>
<name>A0AAV1SE19_9ROSI</name>
<evidence type="ECO:0000256" key="1">
    <source>
        <dbReference type="SAM" id="MobiDB-lite"/>
    </source>
</evidence>